<proteinExistence type="predicted"/>
<evidence type="ECO:0000313" key="1">
    <source>
        <dbReference type="EMBL" id="MEZ8211663.1"/>
    </source>
</evidence>
<dbReference type="RefSeq" id="WP_371720472.1">
    <property type="nucleotide sequence ID" value="NZ_JBGOOF010000061.1"/>
</dbReference>
<gene>
    <name evidence="1" type="ORF">ACED39_23170</name>
</gene>
<organism evidence="1 2">
    <name type="scientific">Vibrio bivalvicida</name>
    <dbReference type="NCBI Taxonomy" id="1276888"/>
    <lineage>
        <taxon>Bacteria</taxon>
        <taxon>Pseudomonadati</taxon>
        <taxon>Pseudomonadota</taxon>
        <taxon>Gammaproteobacteria</taxon>
        <taxon>Vibrionales</taxon>
        <taxon>Vibrionaceae</taxon>
        <taxon>Vibrio</taxon>
        <taxon>Vibrio oreintalis group</taxon>
    </lineage>
</organism>
<accession>A0ABV4MQ12</accession>
<protein>
    <submittedName>
        <fullName evidence="1">Uncharacterized protein</fullName>
    </submittedName>
</protein>
<keyword evidence="2" id="KW-1185">Reference proteome</keyword>
<sequence>PIRSQAIGLVPSIYATKPDLTKALGNNIASLGVKISDLNSKTEIETDFFDTKMRLEDLMNSYLKVQQDVDFISTVLDVNIKEANREESETNKDSDALVK</sequence>
<evidence type="ECO:0000313" key="2">
    <source>
        <dbReference type="Proteomes" id="UP001569151"/>
    </source>
</evidence>
<name>A0ABV4MQ12_9VIBR</name>
<comment type="caution">
    <text evidence="1">The sequence shown here is derived from an EMBL/GenBank/DDBJ whole genome shotgun (WGS) entry which is preliminary data.</text>
</comment>
<feature type="non-terminal residue" evidence="1">
    <location>
        <position position="1"/>
    </location>
</feature>
<dbReference type="Proteomes" id="UP001569151">
    <property type="component" value="Unassembled WGS sequence"/>
</dbReference>
<reference evidence="1 2" key="1">
    <citation type="submission" date="2024-06" db="EMBL/GenBank/DDBJ databases">
        <authorList>
            <person name="Steensen K."/>
            <person name="Seneca J."/>
            <person name="Bartlau N."/>
            <person name="Yu A.X."/>
            <person name="Polz M.F."/>
        </authorList>
    </citation>
    <scope>NUCLEOTIDE SEQUENCE [LARGE SCALE GENOMIC DNA]</scope>
    <source>
        <strain evidence="1 2">1F146</strain>
    </source>
</reference>
<dbReference type="EMBL" id="JBGOOS010000066">
    <property type="protein sequence ID" value="MEZ8211663.1"/>
    <property type="molecule type" value="Genomic_DNA"/>
</dbReference>